<reference evidence="1" key="1">
    <citation type="journal article" date="2020" name="mSystems">
        <title>Genome- and Community-Level Interaction Insights into Carbon Utilization and Element Cycling Functions of Hydrothermarchaeota in Hydrothermal Sediment.</title>
        <authorList>
            <person name="Zhou Z."/>
            <person name="Liu Y."/>
            <person name="Xu W."/>
            <person name="Pan J."/>
            <person name="Luo Z.H."/>
            <person name="Li M."/>
        </authorList>
    </citation>
    <scope>NUCLEOTIDE SEQUENCE [LARGE SCALE GENOMIC DNA]</scope>
    <source>
        <strain evidence="1">SpSt-757</strain>
    </source>
</reference>
<dbReference type="AlphaFoldDB" id="A0A7V3N624"/>
<organism evidence="1">
    <name type="scientific">candidate division CPR3 bacterium</name>
    <dbReference type="NCBI Taxonomy" id="2268181"/>
    <lineage>
        <taxon>Bacteria</taxon>
        <taxon>Bacteria division CPR3</taxon>
    </lineage>
</organism>
<sequence length="65" mass="7102">MLKISNLESRYCLEFDVTPPNFSACLQYYAGQACLPCFARRCGQVAMRAGSDCGQVERSADGSKS</sequence>
<dbReference type="EMBL" id="DTGG01000075">
    <property type="protein sequence ID" value="HFZ08940.1"/>
    <property type="molecule type" value="Genomic_DNA"/>
</dbReference>
<proteinExistence type="predicted"/>
<evidence type="ECO:0000313" key="1">
    <source>
        <dbReference type="EMBL" id="HFZ08940.1"/>
    </source>
</evidence>
<gene>
    <name evidence="1" type="ORF">ENV41_02265</name>
</gene>
<accession>A0A7V3N624</accession>
<dbReference type="PROSITE" id="PS51257">
    <property type="entry name" value="PROKAR_LIPOPROTEIN"/>
    <property type="match status" value="1"/>
</dbReference>
<protein>
    <submittedName>
        <fullName evidence="1">Uncharacterized protein</fullName>
    </submittedName>
</protein>
<comment type="caution">
    <text evidence="1">The sequence shown here is derived from an EMBL/GenBank/DDBJ whole genome shotgun (WGS) entry which is preliminary data.</text>
</comment>
<name>A0A7V3N624_UNCC3</name>